<comment type="similarity">
    <text evidence="3 12">Belongs to the PEP-utilizing enzyme family.</text>
</comment>
<feature type="binding site" evidence="14">
    <location>
        <position position="779"/>
    </location>
    <ligand>
        <name>substrate</name>
    </ligand>
</feature>
<dbReference type="EC" id="2.7.9.1" evidence="4 12"/>
<dbReference type="Gene3D" id="1.20.80.30">
    <property type="match status" value="1"/>
</dbReference>
<evidence type="ECO:0000256" key="9">
    <source>
        <dbReference type="ARBA" id="ARBA00022777"/>
    </source>
</evidence>
<accession>A0A286IBZ4</accession>
<dbReference type="RefSeq" id="WP_097108270.1">
    <property type="nucleotide sequence ID" value="NZ_OCPC01000003.1"/>
</dbReference>
<dbReference type="GO" id="GO:0046872">
    <property type="term" value="F:metal ion binding"/>
    <property type="evidence" value="ECO:0007669"/>
    <property type="project" value="UniProtKB-UniRule"/>
</dbReference>
<dbReference type="SUPFAM" id="SSF56059">
    <property type="entry name" value="Glutathione synthetase ATP-binding domain-like"/>
    <property type="match status" value="1"/>
</dbReference>
<organism evidence="19 20">
    <name type="scientific">Hoeflea halophila</name>
    <dbReference type="NCBI Taxonomy" id="714899"/>
    <lineage>
        <taxon>Bacteria</taxon>
        <taxon>Pseudomonadati</taxon>
        <taxon>Pseudomonadota</taxon>
        <taxon>Alphaproteobacteria</taxon>
        <taxon>Hyphomicrobiales</taxon>
        <taxon>Rhizobiaceae</taxon>
        <taxon>Hoeflea</taxon>
    </lineage>
</organism>
<dbReference type="Proteomes" id="UP000219465">
    <property type="component" value="Unassembled WGS sequence"/>
</dbReference>
<evidence type="ECO:0000256" key="13">
    <source>
        <dbReference type="PIRSR" id="PIRSR000853-1"/>
    </source>
</evidence>
<keyword evidence="11 15" id="KW-0460">Magnesium</keyword>
<evidence type="ECO:0000256" key="11">
    <source>
        <dbReference type="ARBA" id="ARBA00022842"/>
    </source>
</evidence>
<dbReference type="InterPro" id="IPR036637">
    <property type="entry name" value="Phosphohistidine_dom_sf"/>
</dbReference>
<dbReference type="PROSITE" id="PS00742">
    <property type="entry name" value="PEP_ENZYMES_2"/>
    <property type="match status" value="1"/>
</dbReference>
<feature type="domain" description="Pyruvate phosphate dikinase AMP/ATP-binding" evidence="17">
    <location>
        <begin position="60"/>
        <end position="297"/>
    </location>
</feature>
<dbReference type="GO" id="GO:0050242">
    <property type="term" value="F:pyruvate, phosphate dikinase activity"/>
    <property type="evidence" value="ECO:0007669"/>
    <property type="project" value="UniProtKB-UniRule"/>
</dbReference>
<dbReference type="NCBIfam" id="NF004531">
    <property type="entry name" value="PRK05878.1"/>
    <property type="match status" value="1"/>
</dbReference>
<gene>
    <name evidence="19" type="ORF">SAMN05877838_2541</name>
</gene>
<keyword evidence="10" id="KW-0067">ATP-binding</keyword>
<dbReference type="PIRSF" id="PIRSF000853">
    <property type="entry name" value="PPDK"/>
    <property type="match status" value="1"/>
</dbReference>
<evidence type="ECO:0000256" key="7">
    <source>
        <dbReference type="ARBA" id="ARBA00022723"/>
    </source>
</evidence>
<comment type="cofactor">
    <cofactor evidence="1 12 15">
        <name>Mg(2+)</name>
        <dbReference type="ChEBI" id="CHEBI:18420"/>
    </cofactor>
</comment>
<dbReference type="InterPro" id="IPR023151">
    <property type="entry name" value="PEP_util_CS"/>
</dbReference>
<dbReference type="GO" id="GO:0005524">
    <property type="term" value="F:ATP binding"/>
    <property type="evidence" value="ECO:0007669"/>
    <property type="project" value="UniProtKB-UniRule"/>
</dbReference>
<feature type="binding site" evidence="15">
    <location>
        <position position="758"/>
    </location>
    <ligand>
        <name>Mg(2+)</name>
        <dbReference type="ChEBI" id="CHEBI:18420"/>
    </ligand>
</feature>
<dbReference type="EMBL" id="OCPC01000003">
    <property type="protein sequence ID" value="SOE17638.1"/>
    <property type="molecule type" value="Genomic_DNA"/>
</dbReference>
<name>A0A286IBZ4_9HYPH</name>
<feature type="binding site" evidence="14">
    <location>
        <position position="782"/>
    </location>
    <ligand>
        <name>substrate</name>
    </ligand>
</feature>
<dbReference type="OrthoDB" id="9765468at2"/>
<keyword evidence="19" id="KW-0670">Pyruvate</keyword>
<evidence type="ECO:0000256" key="8">
    <source>
        <dbReference type="ARBA" id="ARBA00022741"/>
    </source>
</evidence>
<feature type="domain" description="PEP-utilising enzyme C-terminal" evidence="18">
    <location>
        <begin position="531"/>
        <end position="882"/>
    </location>
</feature>
<dbReference type="GO" id="GO:0016301">
    <property type="term" value="F:kinase activity"/>
    <property type="evidence" value="ECO:0007669"/>
    <property type="project" value="UniProtKB-UniRule"/>
</dbReference>
<keyword evidence="7 15" id="KW-0479">Metal-binding</keyword>
<evidence type="ECO:0000313" key="20">
    <source>
        <dbReference type="Proteomes" id="UP000219465"/>
    </source>
</evidence>
<dbReference type="InterPro" id="IPR008279">
    <property type="entry name" value="PEP-util_enz_mobile_dom"/>
</dbReference>
<feature type="binding site" evidence="14">
    <location>
        <position position="630"/>
    </location>
    <ligand>
        <name>substrate</name>
    </ligand>
</feature>
<feature type="active site" description="Proton donor" evidence="13">
    <location>
        <position position="844"/>
    </location>
</feature>
<reference evidence="20" key="1">
    <citation type="submission" date="2017-08" db="EMBL/GenBank/DDBJ databases">
        <authorList>
            <person name="Varghese N."/>
            <person name="Submissions S."/>
        </authorList>
    </citation>
    <scope>NUCLEOTIDE SEQUENCE [LARGE SCALE GENOMIC DNA]</scope>
    <source>
        <strain evidence="20">KCTC 23107</strain>
    </source>
</reference>
<evidence type="ECO:0000313" key="19">
    <source>
        <dbReference type="EMBL" id="SOE17638.1"/>
    </source>
</evidence>
<keyword evidence="6" id="KW-0808">Transferase</keyword>
<evidence type="ECO:0000256" key="6">
    <source>
        <dbReference type="ARBA" id="ARBA00022679"/>
    </source>
</evidence>
<proteinExistence type="inferred from homology"/>
<evidence type="ECO:0000256" key="12">
    <source>
        <dbReference type="PIRNR" id="PIRNR000853"/>
    </source>
</evidence>
<dbReference type="PROSITE" id="PS00370">
    <property type="entry name" value="PEP_ENZYMES_PHOS_SITE"/>
    <property type="match status" value="1"/>
</dbReference>
<evidence type="ECO:0000256" key="5">
    <source>
        <dbReference type="ARBA" id="ARBA00020138"/>
    </source>
</evidence>
<feature type="binding site" evidence="15">
    <location>
        <position position="782"/>
    </location>
    <ligand>
        <name>Mg(2+)</name>
        <dbReference type="ChEBI" id="CHEBI:18420"/>
    </ligand>
</feature>
<dbReference type="Pfam" id="PF00391">
    <property type="entry name" value="PEP-utilizers"/>
    <property type="match status" value="1"/>
</dbReference>
<dbReference type="NCBIfam" id="TIGR01828">
    <property type="entry name" value="pyru_phos_dikin"/>
    <property type="match status" value="1"/>
</dbReference>
<feature type="domain" description="Pyruvate phosphate dikinase AMP/ATP-binding" evidence="17">
    <location>
        <begin position="21"/>
        <end position="56"/>
    </location>
</feature>
<keyword evidence="8" id="KW-0547">Nucleotide-binding</keyword>
<dbReference type="Gene3D" id="3.20.20.60">
    <property type="entry name" value="Phosphoenolpyruvate-binding domains"/>
    <property type="match status" value="1"/>
</dbReference>
<dbReference type="InterPro" id="IPR010121">
    <property type="entry name" value="Pyruvate_phosphate_dikinase"/>
</dbReference>
<dbReference type="SUPFAM" id="SSF51621">
    <property type="entry name" value="Phosphoenolpyruvate/pyruvate domain"/>
    <property type="match status" value="1"/>
</dbReference>
<dbReference type="AlphaFoldDB" id="A0A286IBZ4"/>
<evidence type="ECO:0000256" key="14">
    <source>
        <dbReference type="PIRSR" id="PIRSR000853-2"/>
    </source>
</evidence>
<feature type="active site" description="Tele-phosphohistidine intermediate" evidence="13">
    <location>
        <position position="468"/>
    </location>
</feature>
<dbReference type="SUPFAM" id="SSF52009">
    <property type="entry name" value="Phosphohistidine domain"/>
    <property type="match status" value="1"/>
</dbReference>
<dbReference type="Gene3D" id="3.30.1490.20">
    <property type="entry name" value="ATP-grasp fold, A domain"/>
    <property type="match status" value="1"/>
</dbReference>
<sequence length="890" mass="96004">MTKWVYTFGDGQAEGSAADRNLLGGKGANLAEMCNLGLPVPPGLTITTDACVWYYDNGRKMPDGLEAAVTDALVKVGKIAGRAFGDPEKPLLLSVRSGARASMPGMMDTVLNLGLNDDTVLAVARDSGDERFAFDSYRRFIQMYADVVMGLDHEVFEEILEDEKARLGHELDTDVSAGEWREVIARYMATIEEELGVPFPQDPHQQLWGAIGAVFASWMNARAITYRQLHDIPATWGTAVNVQAMVFGNLGDQSATGVAFTRNPSTGAKELYGEFLVNAQGEDVVAGIRTPQSITEAARIESGSDRPSLEKLMPEAFAEFLTICDRLENHYRDMQDLEFTIQSGKLWMLQTRSGKRTAKAALKIAVDMAGEGLISHEEAVLRIDPSSLDQLLHPTIDPHAARDIIGSGLPASPGAATGEIVFTSDEAVEAAKTGRKVILVRVETSPEDIHGMHAAEGILTSRGGMTSHAAVVARGMGTPCVSGAGGLRIDARNGTLVSLGATLKAGDVITLDGSTGQVLKGAVAMLQPELSGDFGRIMEWADAARRMKVRTNAETPADARAARSFGAEGIGLCRTEHMFFEGDRITAMREMILAGTEGGRRTALAKLLPMQRSDFIELFEIMKGLPVTIRLLDPPLHEFLPKTDEEIAEVAGVIGVSVEKLSQRVDELHEFNPMLGHRGCRLAISYPEIAEMQARAIFEAAVEAAKSTGAPVVPEIMVPLVGLREELDFVKARIDAVAREVIGEAGVDITYLVGTMIELPRAAIRAHAIAEVAEFFSFGTNDLTQTTFGISRDDASSFLMTYQQKGIIEQDPFVTLDIDGVGELVRIASDKGRATRPDIKLGICGEHGGDPASVKFCEQIDLDYVSCSPFRVPIARLAAAQAAIEKTRHP</sequence>
<dbReference type="InterPro" id="IPR002192">
    <property type="entry name" value="PPDK_AMP/ATP-bd"/>
</dbReference>
<comment type="function">
    <text evidence="2">Catalyzes the reversible phosphorylation of pyruvate and phosphate.</text>
</comment>
<dbReference type="InterPro" id="IPR040442">
    <property type="entry name" value="Pyrv_kinase-like_dom_sf"/>
</dbReference>
<feature type="binding site" evidence="14">
    <location>
        <position position="758"/>
    </location>
    <ligand>
        <name>substrate</name>
    </ligand>
</feature>
<evidence type="ECO:0000256" key="15">
    <source>
        <dbReference type="PIRSR" id="PIRSR000853-3"/>
    </source>
</evidence>
<dbReference type="Gene3D" id="1.10.189.10">
    <property type="entry name" value="Pyruvate Phosphate Dikinase, domain 2"/>
    <property type="match status" value="1"/>
</dbReference>
<dbReference type="Pfam" id="PF01326">
    <property type="entry name" value="PPDK_N"/>
    <property type="match status" value="3"/>
</dbReference>
<feature type="binding site" evidence="14">
    <location>
        <position position="574"/>
    </location>
    <ligand>
        <name>substrate</name>
    </ligand>
</feature>
<evidence type="ECO:0000256" key="2">
    <source>
        <dbReference type="ARBA" id="ARBA00003144"/>
    </source>
</evidence>
<dbReference type="InterPro" id="IPR015813">
    <property type="entry name" value="Pyrv/PenolPyrv_kinase-like_dom"/>
</dbReference>
<evidence type="ECO:0000256" key="4">
    <source>
        <dbReference type="ARBA" id="ARBA00011994"/>
    </source>
</evidence>
<feature type="domain" description="PEP-utilising enzyme mobile" evidence="16">
    <location>
        <begin position="436"/>
        <end position="516"/>
    </location>
</feature>
<dbReference type="PANTHER" id="PTHR22931:SF9">
    <property type="entry name" value="PYRUVATE, PHOSPHATE DIKINASE 1, CHLOROPLASTIC"/>
    <property type="match status" value="1"/>
</dbReference>
<comment type="catalytic activity">
    <reaction evidence="12">
        <text>pyruvate + phosphate + ATP = phosphoenolpyruvate + AMP + diphosphate + H(+)</text>
        <dbReference type="Rhea" id="RHEA:10756"/>
        <dbReference type="ChEBI" id="CHEBI:15361"/>
        <dbReference type="ChEBI" id="CHEBI:15378"/>
        <dbReference type="ChEBI" id="CHEBI:30616"/>
        <dbReference type="ChEBI" id="CHEBI:33019"/>
        <dbReference type="ChEBI" id="CHEBI:43474"/>
        <dbReference type="ChEBI" id="CHEBI:58702"/>
        <dbReference type="ChEBI" id="CHEBI:456215"/>
        <dbReference type="EC" id="2.7.9.1"/>
    </reaction>
</comment>
<dbReference type="InterPro" id="IPR000121">
    <property type="entry name" value="PEP_util_C"/>
</dbReference>
<dbReference type="Gene3D" id="3.50.30.10">
    <property type="entry name" value="Phosphohistidine domain"/>
    <property type="match status" value="1"/>
</dbReference>
<keyword evidence="20" id="KW-1185">Reference proteome</keyword>
<evidence type="ECO:0000256" key="3">
    <source>
        <dbReference type="ARBA" id="ARBA00007837"/>
    </source>
</evidence>
<dbReference type="InterPro" id="IPR013815">
    <property type="entry name" value="ATP_grasp_subdomain_1"/>
</dbReference>
<feature type="domain" description="Pyruvate phosphate dikinase AMP/ATP-binding" evidence="17">
    <location>
        <begin position="311"/>
        <end position="368"/>
    </location>
</feature>
<evidence type="ECO:0000256" key="1">
    <source>
        <dbReference type="ARBA" id="ARBA00001946"/>
    </source>
</evidence>
<protein>
    <recommendedName>
        <fullName evidence="5 12">Pyruvate, phosphate dikinase</fullName>
        <ecNumber evidence="4 12">2.7.9.1</ecNumber>
    </recommendedName>
</protein>
<evidence type="ECO:0000256" key="10">
    <source>
        <dbReference type="ARBA" id="ARBA00022840"/>
    </source>
</evidence>
<dbReference type="InterPro" id="IPR018274">
    <property type="entry name" value="PEP_util_AS"/>
</dbReference>
<dbReference type="Gene3D" id="3.30.470.20">
    <property type="entry name" value="ATP-grasp fold, B domain"/>
    <property type="match status" value="1"/>
</dbReference>
<feature type="binding site" evidence="14">
    <location>
        <position position="781"/>
    </location>
    <ligand>
        <name>substrate</name>
    </ligand>
</feature>
<evidence type="ECO:0000259" key="16">
    <source>
        <dbReference type="Pfam" id="PF00391"/>
    </source>
</evidence>
<evidence type="ECO:0000259" key="17">
    <source>
        <dbReference type="Pfam" id="PF01326"/>
    </source>
</evidence>
<dbReference type="Pfam" id="PF02896">
    <property type="entry name" value="PEP-utilizers_C"/>
    <property type="match status" value="1"/>
</dbReference>
<evidence type="ECO:0000259" key="18">
    <source>
        <dbReference type="Pfam" id="PF02896"/>
    </source>
</evidence>
<dbReference type="PANTHER" id="PTHR22931">
    <property type="entry name" value="PHOSPHOENOLPYRUVATE DIKINASE-RELATED"/>
    <property type="match status" value="1"/>
</dbReference>
<feature type="binding site" evidence="14">
    <location>
        <position position="780"/>
    </location>
    <ligand>
        <name>substrate</name>
    </ligand>
</feature>
<keyword evidence="9 19" id="KW-0418">Kinase</keyword>